<keyword evidence="2" id="KW-1185">Reference proteome</keyword>
<gene>
    <name evidence="1" type="primary">C1QL4.5</name>
    <name evidence="1" type="ORF">GBF38_005066</name>
</gene>
<name>A0ACB7EUS4_NIBAL</name>
<dbReference type="Proteomes" id="UP000805704">
    <property type="component" value="Chromosome 21"/>
</dbReference>
<reference evidence="1" key="1">
    <citation type="submission" date="2020-04" db="EMBL/GenBank/DDBJ databases">
        <title>A chromosome-scale assembly and high-density genetic map of the yellow drum (Nibea albiflora) genome.</title>
        <authorList>
            <person name="Xu D."/>
            <person name="Zhang W."/>
            <person name="Chen R."/>
            <person name="Tan P."/>
            <person name="Wang L."/>
            <person name="Song H."/>
            <person name="Tian L."/>
            <person name="Zhu Q."/>
            <person name="Wang B."/>
        </authorList>
    </citation>
    <scope>NUCLEOTIDE SEQUENCE</scope>
    <source>
        <strain evidence="1">ZJHYS-2018</strain>
    </source>
</reference>
<organism evidence="1 2">
    <name type="scientific">Nibea albiflora</name>
    <name type="common">Yellow drum</name>
    <name type="synonym">Corvina albiflora</name>
    <dbReference type="NCBI Taxonomy" id="240163"/>
    <lineage>
        <taxon>Eukaryota</taxon>
        <taxon>Metazoa</taxon>
        <taxon>Chordata</taxon>
        <taxon>Craniata</taxon>
        <taxon>Vertebrata</taxon>
        <taxon>Euteleostomi</taxon>
        <taxon>Actinopterygii</taxon>
        <taxon>Neopterygii</taxon>
        <taxon>Teleostei</taxon>
        <taxon>Neoteleostei</taxon>
        <taxon>Acanthomorphata</taxon>
        <taxon>Eupercaria</taxon>
        <taxon>Sciaenidae</taxon>
        <taxon>Nibea</taxon>
    </lineage>
</organism>
<comment type="caution">
    <text evidence="1">The sequence shown here is derived from an EMBL/GenBank/DDBJ whole genome shotgun (WGS) entry which is preliminary data.</text>
</comment>
<protein>
    <submittedName>
        <fullName evidence="1">Complement C1q-like protein 4</fullName>
    </submittedName>
</protein>
<sequence>MKNQTEAENRKTKAQLEENKVGIASLKKDVGDLIKYKERVGGNFSEIEKKLDATEKQLREREVNLANLETDTEAALNDTQRLLNQYKTELSHLNTTAHKLGVRVEDRLNATKTELEAKLTKIQKNSEGFSSELEKQKAQVAELKEETGGRFSNVDKQLKAQNATVDQQKTSITTLKEDTAEIKDRLGSNEKNLKQEVTSILAQVNAKVAFSATLTQSSGVFTGPATSSKKNLIFNRVLTNVGGAYNHKTGIFTAPKKGVYHFSYMTFGYSCYTSGAILLKNGHLQVSTYEFKGRWDKDISDTTSNSVILDLNVGEAVNIVLWTGGKIYSSVFTGFLIFPL</sequence>
<evidence type="ECO:0000313" key="1">
    <source>
        <dbReference type="EMBL" id="KAG8005978.1"/>
    </source>
</evidence>
<dbReference type="EMBL" id="CM024809">
    <property type="protein sequence ID" value="KAG8005978.1"/>
    <property type="molecule type" value="Genomic_DNA"/>
</dbReference>
<accession>A0ACB7EUS4</accession>
<proteinExistence type="predicted"/>
<evidence type="ECO:0000313" key="2">
    <source>
        <dbReference type="Proteomes" id="UP000805704"/>
    </source>
</evidence>